<feature type="region of interest" description="Disordered" evidence="6">
    <location>
        <begin position="194"/>
        <end position="232"/>
    </location>
</feature>
<dbReference type="GO" id="GO:0003682">
    <property type="term" value="F:chromatin binding"/>
    <property type="evidence" value="ECO:0007669"/>
    <property type="project" value="TreeGrafter"/>
</dbReference>
<evidence type="ECO:0000313" key="7">
    <source>
        <dbReference type="Proteomes" id="UP000035680"/>
    </source>
</evidence>
<sequence length="420" mass="48496">MSSGSPYTSRTPNNLDPNNFETFKRYRETKIKGLQDSLAEEEKQIKNLENIKKQITEYGKKLTHDVFVPFGNVAFFPGRIYNTNKYKVLLGDNYFADVSGYEACGIIDRRLKLLNERVEKFKTAIKNVEEEMKFGGQFFQNADGTVEIIEEYVESDEETKKKRAMESKMPSVPEDEYNKLMAKLDELELLECGESEEEDDEEEELDSDDEPDVVIEEDSKVKKNDSNLDSDDDISEEEAVFHNEVVDDLANFLGLQDKREQLIEILKKGRDLSELCTKENIPDKVMKIDEIKEKPSDESFGIRKKLKRGVSWGTENDVQTIEKIDELSNKQLEIKANGTGKGILTNKDPSPVDYEAVKRMDQDSEEVYELKPMSKEAFTQNIIERSSIPMIPEEPQQVTEIPEAEPYKPMSRFKRSKMWH</sequence>
<evidence type="ECO:0000256" key="3">
    <source>
        <dbReference type="ARBA" id="ARBA00023242"/>
    </source>
</evidence>
<reference evidence="7" key="1">
    <citation type="submission" date="2014-07" db="EMBL/GenBank/DDBJ databases">
        <authorList>
            <person name="Martin A.A"/>
            <person name="De Silva N."/>
        </authorList>
    </citation>
    <scope>NUCLEOTIDE SEQUENCE</scope>
</reference>
<dbReference type="AlphaFoldDB" id="A0A0K0EYI0"/>
<dbReference type="Proteomes" id="UP000035680">
    <property type="component" value="Unassembled WGS sequence"/>
</dbReference>
<keyword evidence="3" id="KW-0539">Nucleus</keyword>
<organism evidence="7 8">
    <name type="scientific">Strongyloides venezuelensis</name>
    <name type="common">Threadworm</name>
    <dbReference type="NCBI Taxonomy" id="75913"/>
    <lineage>
        <taxon>Eukaryota</taxon>
        <taxon>Metazoa</taxon>
        <taxon>Ecdysozoa</taxon>
        <taxon>Nematoda</taxon>
        <taxon>Chromadorea</taxon>
        <taxon>Rhabditida</taxon>
        <taxon>Tylenchina</taxon>
        <taxon>Panagrolaimomorpha</taxon>
        <taxon>Strongyloidoidea</taxon>
        <taxon>Strongyloididae</taxon>
        <taxon>Strongyloides</taxon>
    </lineage>
</organism>
<evidence type="ECO:0000256" key="6">
    <source>
        <dbReference type="SAM" id="MobiDB-lite"/>
    </source>
</evidence>
<comment type="subunit">
    <text evidence="2">Heterohexamer of two PFD-alpha type and four PFD-beta type subunits.</text>
</comment>
<feature type="coiled-coil region" evidence="5">
    <location>
        <begin position="31"/>
        <end position="58"/>
    </location>
</feature>
<keyword evidence="7" id="KW-1185">Reference proteome</keyword>
<accession>A0A0K0EYI0</accession>
<dbReference type="GO" id="GO:0000122">
    <property type="term" value="P:negative regulation of transcription by RNA polymerase II"/>
    <property type="evidence" value="ECO:0007669"/>
    <property type="project" value="TreeGrafter"/>
</dbReference>
<evidence type="ECO:0000256" key="1">
    <source>
        <dbReference type="ARBA" id="ARBA00004123"/>
    </source>
</evidence>
<dbReference type="WBParaSite" id="SVE_0158800.1">
    <property type="protein sequence ID" value="SVE_0158800.1"/>
    <property type="gene ID" value="SVE_0158800"/>
</dbReference>
<dbReference type="InterPro" id="IPR052255">
    <property type="entry name" value="RNA_pol_II_subunit5-mediator"/>
</dbReference>
<dbReference type="PANTHER" id="PTHR15111">
    <property type="entry name" value="RNA POLYMERASE II SUBUNIT 5-MEDIATING PROTEIN NNX3"/>
    <property type="match status" value="1"/>
</dbReference>
<dbReference type="PANTHER" id="PTHR15111:SF0">
    <property type="entry name" value="UNCONVENTIONAL PREFOLDIN RPB5 INTERACTOR 1"/>
    <property type="match status" value="1"/>
</dbReference>
<dbReference type="STRING" id="75913.A0A0K0EYI0"/>
<dbReference type="GO" id="GO:0019212">
    <property type="term" value="F:phosphatase inhibitor activity"/>
    <property type="evidence" value="ECO:0007669"/>
    <property type="project" value="TreeGrafter"/>
</dbReference>
<comment type="similarity">
    <text evidence="4">Belongs to the RNA polymerase II subunit 5-mediating protein family.</text>
</comment>
<feature type="region of interest" description="Disordered" evidence="6">
    <location>
        <begin position="1"/>
        <end position="20"/>
    </location>
</feature>
<keyword evidence="5" id="KW-0175">Coiled coil</keyword>
<name>A0A0K0EYI0_STRVS</name>
<evidence type="ECO:0000313" key="8">
    <source>
        <dbReference type="WBParaSite" id="SVE_0158800.1"/>
    </source>
</evidence>
<dbReference type="GO" id="GO:0003714">
    <property type="term" value="F:transcription corepressor activity"/>
    <property type="evidence" value="ECO:0007669"/>
    <property type="project" value="TreeGrafter"/>
</dbReference>
<evidence type="ECO:0000256" key="4">
    <source>
        <dbReference type="ARBA" id="ARBA00038295"/>
    </source>
</evidence>
<dbReference type="InterPro" id="IPR004127">
    <property type="entry name" value="Prefoldin_subunit_alpha"/>
</dbReference>
<feature type="compositionally biased region" description="Acidic residues" evidence="6">
    <location>
        <begin position="194"/>
        <end position="216"/>
    </location>
</feature>
<evidence type="ECO:0000256" key="2">
    <source>
        <dbReference type="ARBA" id="ARBA00011695"/>
    </source>
</evidence>
<dbReference type="Gene3D" id="1.10.287.370">
    <property type="match status" value="1"/>
</dbReference>
<dbReference type="GO" id="GO:0005634">
    <property type="term" value="C:nucleus"/>
    <property type="evidence" value="ECO:0007669"/>
    <property type="project" value="UniProtKB-SubCell"/>
</dbReference>
<comment type="subcellular location">
    <subcellularLocation>
        <location evidence="1">Nucleus</location>
    </subcellularLocation>
</comment>
<dbReference type="InterPro" id="IPR009053">
    <property type="entry name" value="Prefoldin"/>
</dbReference>
<dbReference type="SUPFAM" id="SSF46579">
    <property type="entry name" value="Prefoldin"/>
    <property type="match status" value="1"/>
</dbReference>
<dbReference type="CDD" id="cd23159">
    <property type="entry name" value="Prefoldin_URI1"/>
    <property type="match status" value="1"/>
</dbReference>
<evidence type="ECO:0000256" key="5">
    <source>
        <dbReference type="SAM" id="Coils"/>
    </source>
</evidence>
<protein>
    <submittedName>
        <fullName evidence="8">Unconventional prefoldin RPB5 interactor 1 (inferred by orthology to a human protein)</fullName>
    </submittedName>
</protein>
<feature type="compositionally biased region" description="Basic and acidic residues" evidence="6">
    <location>
        <begin position="217"/>
        <end position="226"/>
    </location>
</feature>
<proteinExistence type="inferred from homology"/>
<reference evidence="8" key="2">
    <citation type="submission" date="2015-08" db="UniProtKB">
        <authorList>
            <consortium name="WormBaseParasite"/>
        </authorList>
    </citation>
    <scope>IDENTIFICATION</scope>
</reference>
<dbReference type="Pfam" id="PF02996">
    <property type="entry name" value="Prefoldin"/>
    <property type="match status" value="1"/>
</dbReference>